<evidence type="ECO:0000256" key="1">
    <source>
        <dbReference type="SAM" id="MobiDB-lite"/>
    </source>
</evidence>
<dbReference type="AlphaFoldDB" id="A0A450XNU0"/>
<evidence type="ECO:0000313" key="2">
    <source>
        <dbReference type="EMBL" id="VFK15094.1"/>
    </source>
</evidence>
<protein>
    <submittedName>
        <fullName evidence="3">Uncharacterized protein</fullName>
    </submittedName>
</protein>
<dbReference type="EMBL" id="CAADFP010000125">
    <property type="protein sequence ID" value="VFK30995.1"/>
    <property type="molecule type" value="Genomic_DNA"/>
</dbReference>
<name>A0A450XNU0_9GAMM</name>
<dbReference type="EMBL" id="CAADFM010000120">
    <property type="protein sequence ID" value="VFK15094.1"/>
    <property type="molecule type" value="Genomic_DNA"/>
</dbReference>
<proteinExistence type="predicted"/>
<sequence>MNKYKIRSPFKYGKRIYKPGDEEDLATLSDSDEAVKALLASGSLALANEPEEVELPTKEDKEEKGKTGDRD</sequence>
<evidence type="ECO:0000313" key="3">
    <source>
        <dbReference type="EMBL" id="VFK30995.1"/>
    </source>
</evidence>
<feature type="compositionally biased region" description="Basic and acidic residues" evidence="1">
    <location>
        <begin position="55"/>
        <end position="71"/>
    </location>
</feature>
<organism evidence="3">
    <name type="scientific">Candidatus Kentrum sp. LPFa</name>
    <dbReference type="NCBI Taxonomy" id="2126335"/>
    <lineage>
        <taxon>Bacteria</taxon>
        <taxon>Pseudomonadati</taxon>
        <taxon>Pseudomonadota</taxon>
        <taxon>Gammaproteobacteria</taxon>
        <taxon>Candidatus Kentrum</taxon>
    </lineage>
</organism>
<gene>
    <name evidence="2" type="ORF">BECKLPF1236A_GA0070988_1012012</name>
    <name evidence="3" type="ORF">BECKLPF1236C_GA0070990_1012512</name>
</gene>
<feature type="region of interest" description="Disordered" evidence="1">
    <location>
        <begin position="45"/>
        <end position="71"/>
    </location>
</feature>
<reference evidence="3" key="1">
    <citation type="submission" date="2019-02" db="EMBL/GenBank/DDBJ databases">
        <authorList>
            <person name="Gruber-Vodicka R. H."/>
            <person name="Seah K. B. B."/>
        </authorList>
    </citation>
    <scope>NUCLEOTIDE SEQUENCE</scope>
    <source>
        <strain evidence="2">BECK_S312</strain>
        <strain evidence="3">BECK_S426</strain>
    </source>
</reference>
<accession>A0A450XNU0</accession>